<dbReference type="Gene3D" id="2.60.40.1820">
    <property type="match status" value="1"/>
</dbReference>
<dbReference type="AlphaFoldDB" id="A0A9P7XY16"/>
<proteinExistence type="predicted"/>
<feature type="compositionally biased region" description="Polar residues" evidence="1">
    <location>
        <begin position="1"/>
        <end position="15"/>
    </location>
</feature>
<evidence type="ECO:0000256" key="1">
    <source>
        <dbReference type="SAM" id="MobiDB-lite"/>
    </source>
</evidence>
<protein>
    <recommendedName>
        <fullName evidence="5">Late embryogenesis abundant protein LEA-2 subgroup domain-containing protein</fullName>
    </recommendedName>
</protein>
<dbReference type="EMBL" id="JAHRHY010000007">
    <property type="protein sequence ID" value="KAG9067801.1"/>
    <property type="molecule type" value="Genomic_DNA"/>
</dbReference>
<evidence type="ECO:0000256" key="2">
    <source>
        <dbReference type="SAM" id="Phobius"/>
    </source>
</evidence>
<evidence type="ECO:0008006" key="5">
    <source>
        <dbReference type="Google" id="ProtNLM"/>
    </source>
</evidence>
<keyword evidence="2" id="KW-1133">Transmembrane helix</keyword>
<gene>
    <name evidence="3" type="ORF">KI688_011389</name>
</gene>
<dbReference type="SUPFAM" id="SSF117070">
    <property type="entry name" value="LEA14-like"/>
    <property type="match status" value="1"/>
</dbReference>
<dbReference type="Proteomes" id="UP000707451">
    <property type="component" value="Unassembled WGS sequence"/>
</dbReference>
<name>A0A9P7XY16_9FUNG</name>
<evidence type="ECO:0000313" key="4">
    <source>
        <dbReference type="Proteomes" id="UP000707451"/>
    </source>
</evidence>
<feature type="compositionally biased region" description="Polar residues" evidence="1">
    <location>
        <begin position="100"/>
        <end position="115"/>
    </location>
</feature>
<feature type="region of interest" description="Disordered" evidence="1">
    <location>
        <begin position="1"/>
        <end position="118"/>
    </location>
</feature>
<sequence length="440" mass="46821">MSNYYQASSPPTANRATKPGFSPSASNAYIANNNSYIASPFDDDPVPQSAYNPSLSSHSTEKDPYTNPYNPDYMPTSAYSPNNNNNNNNNSRDLAGDQYQGGSFHQSSLHSTQEHALSPSFKEKSLAGGAAVGGAEAGEQTYAMHHLNQNDSYNHNAGGGGGYPFGGNNPNAANSSSNYAQANPQYYNGYDEERPSISNDTSPMRPLNGPEAGGLTRGKSGVTRLKYGKEKSKYLPCFPCIRSTCGRFTCCFCLILLLGIIALAVVIVTVFKLPKVDFKGMQGEPVFSYNQGSTTFAVNLTANIEVQNPNPIGFNFESITATAYYPDYAPSIGGGSLHDVNFPSKSNITLHFPIGASYDRLQDPGFTVIKDIITRCGIAGGDATNIAINYDLKLTIRIIGIAISPTIKNQHVSIPCPSDIGNILNGIPGGAGAIVGVTTK</sequence>
<feature type="transmembrane region" description="Helical" evidence="2">
    <location>
        <begin position="246"/>
        <end position="271"/>
    </location>
</feature>
<feature type="region of interest" description="Disordered" evidence="1">
    <location>
        <begin position="183"/>
        <end position="220"/>
    </location>
</feature>
<organism evidence="3 4">
    <name type="scientific">Linnemannia hyalina</name>
    <dbReference type="NCBI Taxonomy" id="64524"/>
    <lineage>
        <taxon>Eukaryota</taxon>
        <taxon>Fungi</taxon>
        <taxon>Fungi incertae sedis</taxon>
        <taxon>Mucoromycota</taxon>
        <taxon>Mortierellomycotina</taxon>
        <taxon>Mortierellomycetes</taxon>
        <taxon>Mortierellales</taxon>
        <taxon>Mortierellaceae</taxon>
        <taxon>Linnemannia</taxon>
    </lineage>
</organism>
<accession>A0A9P7XY16</accession>
<evidence type="ECO:0000313" key="3">
    <source>
        <dbReference type="EMBL" id="KAG9067801.1"/>
    </source>
</evidence>
<keyword evidence="4" id="KW-1185">Reference proteome</keyword>
<comment type="caution">
    <text evidence="3">The sequence shown here is derived from an EMBL/GenBank/DDBJ whole genome shotgun (WGS) entry which is preliminary data.</text>
</comment>
<dbReference type="OrthoDB" id="20273at2759"/>
<feature type="compositionally biased region" description="Polar residues" evidence="1">
    <location>
        <begin position="49"/>
        <end position="58"/>
    </location>
</feature>
<keyword evidence="2" id="KW-0472">Membrane</keyword>
<keyword evidence="2" id="KW-0812">Transmembrane</keyword>
<feature type="compositionally biased region" description="Low complexity" evidence="1">
    <location>
        <begin position="24"/>
        <end position="39"/>
    </location>
</feature>
<reference evidence="3" key="1">
    <citation type="submission" date="2021-06" db="EMBL/GenBank/DDBJ databases">
        <title>Genome Sequence of Mortierella hyaline Strain SCG-10, a Cold-Adapted, Nitrate-Reducing Fungus Isolated from Soil in Minnesota, USA.</title>
        <authorList>
            <person name="Aldossari N."/>
        </authorList>
    </citation>
    <scope>NUCLEOTIDE SEQUENCE</scope>
    <source>
        <strain evidence="3">SCG-10</strain>
    </source>
</reference>